<feature type="transmembrane region" description="Helical" evidence="1">
    <location>
        <begin position="247"/>
        <end position="272"/>
    </location>
</feature>
<keyword evidence="1" id="KW-0812">Transmembrane</keyword>
<organism evidence="2 3">
    <name type="scientific">Lacticaseibacillus zeae DSM 20178 = KCTC 3804</name>
    <dbReference type="NCBI Taxonomy" id="1423816"/>
    <lineage>
        <taxon>Bacteria</taxon>
        <taxon>Bacillati</taxon>
        <taxon>Bacillota</taxon>
        <taxon>Bacilli</taxon>
        <taxon>Lactobacillales</taxon>
        <taxon>Lactobacillaceae</taxon>
        <taxon>Lacticaseibacillus</taxon>
    </lineage>
</organism>
<gene>
    <name evidence="2" type="ORF">FD51_GL000225</name>
</gene>
<dbReference type="PATRIC" id="fig|1423816.3.peg.229"/>
<comment type="caution">
    <text evidence="2">The sequence shown here is derived from an EMBL/GenBank/DDBJ whole genome shotgun (WGS) entry which is preliminary data.</text>
</comment>
<accession>A0A0R1F250</accession>
<feature type="transmembrane region" description="Helical" evidence="1">
    <location>
        <begin position="35"/>
        <end position="53"/>
    </location>
</feature>
<evidence type="ECO:0000313" key="2">
    <source>
        <dbReference type="EMBL" id="KRK13665.1"/>
    </source>
</evidence>
<feature type="transmembrane region" description="Helical" evidence="1">
    <location>
        <begin position="293"/>
        <end position="314"/>
    </location>
</feature>
<evidence type="ECO:0000313" key="3">
    <source>
        <dbReference type="Proteomes" id="UP000051984"/>
    </source>
</evidence>
<dbReference type="AlphaFoldDB" id="A0A0R1F250"/>
<proteinExistence type="predicted"/>
<feature type="transmembrane region" description="Helical" evidence="1">
    <location>
        <begin position="320"/>
        <end position="339"/>
    </location>
</feature>
<keyword evidence="1" id="KW-1133">Transmembrane helix</keyword>
<protein>
    <submittedName>
        <fullName evidence="2">Membrane protein</fullName>
    </submittedName>
</protein>
<dbReference type="eggNOG" id="ENOG5033H40">
    <property type="taxonomic scope" value="Bacteria"/>
</dbReference>
<reference evidence="2 3" key="1">
    <citation type="journal article" date="2015" name="Genome Announc.">
        <title>Expanding the biotechnology potential of lactobacilli through comparative genomics of 213 strains and associated genera.</title>
        <authorList>
            <person name="Sun Z."/>
            <person name="Harris H.M."/>
            <person name="McCann A."/>
            <person name="Guo C."/>
            <person name="Argimon S."/>
            <person name="Zhang W."/>
            <person name="Yang X."/>
            <person name="Jeffery I.B."/>
            <person name="Cooney J.C."/>
            <person name="Kagawa T.F."/>
            <person name="Liu W."/>
            <person name="Song Y."/>
            <person name="Salvetti E."/>
            <person name="Wrobel A."/>
            <person name="Rasinkangas P."/>
            <person name="Parkhill J."/>
            <person name="Rea M.C."/>
            <person name="O'Sullivan O."/>
            <person name="Ritari J."/>
            <person name="Douillard F.P."/>
            <person name="Paul Ross R."/>
            <person name="Yang R."/>
            <person name="Briner A.E."/>
            <person name="Felis G.E."/>
            <person name="de Vos W.M."/>
            <person name="Barrangou R."/>
            <person name="Klaenhammer T.R."/>
            <person name="Caufield P.W."/>
            <person name="Cui Y."/>
            <person name="Zhang H."/>
            <person name="O'Toole P.W."/>
        </authorList>
    </citation>
    <scope>NUCLEOTIDE SEQUENCE [LARGE SCALE GENOMIC DNA]</scope>
    <source>
        <strain evidence="2 3">DSM 20178</strain>
    </source>
</reference>
<dbReference type="EMBL" id="AZCT01000001">
    <property type="protein sequence ID" value="KRK13665.1"/>
    <property type="molecule type" value="Genomic_DNA"/>
</dbReference>
<name>A0A0R1F250_LACZE</name>
<dbReference type="AntiFam" id="ANF00267">
    <property type="entry name" value="DNA repeat translations related to WP_015765070.1"/>
</dbReference>
<dbReference type="NCBIfam" id="NF040517">
    <property type="entry name" value="Lacto_Palin_RP2"/>
    <property type="match status" value="1"/>
</dbReference>
<keyword evidence="1" id="KW-0472">Membrane</keyword>
<sequence length="349" mass="38790">MAKTGPSRLRPLTLRFLNAPAHAQLTSQEDLVKKLFLIDFLWIGLAILAGLVWSQHDQNEYASQLDHLGMSEMAQEYVTSSSRSVTKAVAELEKTDFSGYQVQFVTKQLVYVYQRGSVASLPVETGQWFSTGDFASSLPVAVVGHDLADKLYTGSNNQRYLSVNGQYIPVMGTVGTRKGSPLNKAVFLNTSPSMANEGLTLKQVKIYVDGANQHSKTLKTILRASRVHRVHFSDSDAATWWRAYGQTALFCVLLLMGAGILSLLMVTLIGPLQTSGLEINMRARYLRGVLSSCASHVGISLFLGGLFANWWFYFTTRTNIWSFLVILTIATIIFLRYLIRRKDRTSATT</sequence>
<dbReference type="Proteomes" id="UP000051984">
    <property type="component" value="Unassembled WGS sequence"/>
</dbReference>
<evidence type="ECO:0000256" key="1">
    <source>
        <dbReference type="SAM" id="Phobius"/>
    </source>
</evidence>